<comment type="caution">
    <text evidence="2">The sequence shown here is derived from an EMBL/GenBank/DDBJ whole genome shotgun (WGS) entry which is preliminary data.</text>
</comment>
<reference evidence="2 3" key="1">
    <citation type="submission" date="2024-01" db="EMBL/GenBank/DDBJ databases">
        <title>A draft genome for the cacao thread blight pathogen Marasmiellus scandens.</title>
        <authorList>
            <person name="Baruah I.K."/>
            <person name="Leung J."/>
            <person name="Bukari Y."/>
            <person name="Amoako-Attah I."/>
            <person name="Meinhardt L.W."/>
            <person name="Bailey B.A."/>
            <person name="Cohen S.P."/>
        </authorList>
    </citation>
    <scope>NUCLEOTIDE SEQUENCE [LARGE SCALE GENOMIC DNA]</scope>
    <source>
        <strain evidence="2 3">GH-19</strain>
    </source>
</reference>
<feature type="compositionally biased region" description="Low complexity" evidence="1">
    <location>
        <begin position="597"/>
        <end position="628"/>
    </location>
</feature>
<accession>A0ABR1J2A4</accession>
<evidence type="ECO:0000313" key="3">
    <source>
        <dbReference type="Proteomes" id="UP001498398"/>
    </source>
</evidence>
<gene>
    <name evidence="2" type="ORF">VKT23_013690</name>
</gene>
<proteinExistence type="predicted"/>
<dbReference type="Proteomes" id="UP001498398">
    <property type="component" value="Unassembled WGS sequence"/>
</dbReference>
<dbReference type="EMBL" id="JBANRG010000038">
    <property type="protein sequence ID" value="KAK7448427.1"/>
    <property type="molecule type" value="Genomic_DNA"/>
</dbReference>
<dbReference type="Gene3D" id="3.80.10.10">
    <property type="entry name" value="Ribonuclease Inhibitor"/>
    <property type="match status" value="1"/>
</dbReference>
<keyword evidence="3" id="KW-1185">Reference proteome</keyword>
<protein>
    <submittedName>
        <fullName evidence="2">Uncharacterized protein</fullName>
    </submittedName>
</protein>
<evidence type="ECO:0000256" key="1">
    <source>
        <dbReference type="SAM" id="MobiDB-lite"/>
    </source>
</evidence>
<dbReference type="InterPro" id="IPR032675">
    <property type="entry name" value="LRR_dom_sf"/>
</dbReference>
<name>A0ABR1J2A4_9AGAR</name>
<feature type="region of interest" description="Disordered" evidence="1">
    <location>
        <begin position="592"/>
        <end position="654"/>
    </location>
</feature>
<evidence type="ECO:0000313" key="2">
    <source>
        <dbReference type="EMBL" id="KAK7448427.1"/>
    </source>
</evidence>
<dbReference type="SUPFAM" id="SSF52047">
    <property type="entry name" value="RNI-like"/>
    <property type="match status" value="1"/>
</dbReference>
<sequence length="803" mass="88053">MSTDELTATAISALSSLSTSQKAEFLLNIALSLISAGEYGAEVERYLDVYLRTPNLPKESVAKALLARADARKRSAEKLLERAKADYQAVMRIDSGRETNNAYTRMRMNKVFGFLVEPPWTRTPSEIWTMIAKYIPRYHLRTWLFLSSFHRSIALPLIFHTLDLYFGEDSSDNLNRGLDILDKAKADESFARLVKSLRLHWAFEDGDMLDLMIRTLRGALPAFKELKDFEWIGYPEMKAEMVQIVLDAHPKIQGLGLVGWHFDAVNVSSFNHLTKFTLRAEDDDGFAPMDELPLLLTRNATTLQHLILSAYLHRPHSWDAAFDSPSIRNLTYLDLCDTRISTMVLNRIMGIHGLKGLTLHGTFEDWRAARVVFGGDYTVGGKHILLPDLESFRFHMVGVPPLPGLGALGVAAGFGVGVGVGGAISKADEVALYESVICFLRGRPKLRRLDLGGCPWEFISGEVAPLTVSVADSSASTAIVSSFGAGVVFDPSFVPPDAEVFSHPNLLTTLPALRVLHICFSHLTTTRLRALVDVLSEEMVALGISVGSSMGPGVSEKGMHEYIIGTDGEGNVLSKLRNLTFLHLREERLVGRGGRGAHVTGGASNSQAQPGQGMNPSQQQGPQPGPSSLNRPRRVHPHDQDSQRTAEQTEADPEIWVAQARSVACRMPSLDFIGWHGEHHVVVRSGPSTPGLNGKGKEIEMGVHLAHMHDAAIIKHSPSPVMSMPPMSPLYPHPHARPYPLPLHVPGGCIPDGSGLCTGTHIDLKELPSRRRLDCGKGVDLGGEDAAWLERKDVPVDYEEPGL</sequence>
<organism evidence="2 3">
    <name type="scientific">Marasmiellus scandens</name>
    <dbReference type="NCBI Taxonomy" id="2682957"/>
    <lineage>
        <taxon>Eukaryota</taxon>
        <taxon>Fungi</taxon>
        <taxon>Dikarya</taxon>
        <taxon>Basidiomycota</taxon>
        <taxon>Agaricomycotina</taxon>
        <taxon>Agaricomycetes</taxon>
        <taxon>Agaricomycetidae</taxon>
        <taxon>Agaricales</taxon>
        <taxon>Marasmiineae</taxon>
        <taxon>Omphalotaceae</taxon>
        <taxon>Marasmiellus</taxon>
    </lineage>
</organism>